<feature type="domain" description="Amidase" evidence="1">
    <location>
        <begin position="34"/>
        <end position="194"/>
    </location>
</feature>
<dbReference type="InterPro" id="IPR023631">
    <property type="entry name" value="Amidase_dom"/>
</dbReference>
<comment type="caution">
    <text evidence="2">The sequence shown here is derived from an EMBL/GenBank/DDBJ whole genome shotgun (WGS) entry which is preliminary data.</text>
</comment>
<dbReference type="PANTHER" id="PTHR46310">
    <property type="entry name" value="AMIDASE 1"/>
    <property type="match status" value="1"/>
</dbReference>
<protein>
    <recommendedName>
        <fullName evidence="1">Amidase domain-containing protein</fullName>
    </recommendedName>
</protein>
<dbReference type="PANTHER" id="PTHR46310:SF7">
    <property type="entry name" value="AMIDASE 1"/>
    <property type="match status" value="1"/>
</dbReference>
<accession>A0ABR1JTY4</accession>
<proteinExistence type="predicted"/>
<sequence>MKSDGSYDIVSASLDTDSSPYIGVPSRVHDLNKDKSKFPLAGLRVSVKDLYYMKGIVASAGNRAFYTTYPPRNATGPAVTRLTDLGAHMVGTTKMAQFANGDRATADWVDYHASFSPRGDGNLQPTGSSTGAGTSIATLNWLDVSLGTDTGGSIRQPASVNGVYGIRPSVGAISLDEVLPLSPVLDTAGYVTRSPKLFASFGKAWYAESFQSYPAFPKKLLLSDDFQFIPEAAIQIYNLWIERLRMFLGAEVVGNFSIEALWNETSVIDSPVGDYMSETYPTLTAFYQWTNVGIPLFRDYAADNDGRSPHINPEVRFRWRYGESKGAGGYAVELERRETFENWTLNHFLTGNTESCSESIYVYPIYAGIYVSRETYYTDPFVIPLGFSGARVSNLARSVEIVIPIGQVPFQSNITEVEEQLPVAISLVARRGCDFVLLDLVDRLADEGIVREVKTGRTAF</sequence>
<dbReference type="Pfam" id="PF01425">
    <property type="entry name" value="Amidase"/>
    <property type="match status" value="1"/>
</dbReference>
<dbReference type="SUPFAM" id="SSF75304">
    <property type="entry name" value="Amidase signature (AS) enzymes"/>
    <property type="match status" value="1"/>
</dbReference>
<dbReference type="Gene3D" id="3.90.1300.10">
    <property type="entry name" value="Amidase signature (AS) domain"/>
    <property type="match status" value="1"/>
</dbReference>
<evidence type="ECO:0000259" key="1">
    <source>
        <dbReference type="Pfam" id="PF01425"/>
    </source>
</evidence>
<evidence type="ECO:0000313" key="3">
    <source>
        <dbReference type="Proteomes" id="UP001498398"/>
    </source>
</evidence>
<name>A0ABR1JTY4_9AGAR</name>
<dbReference type="Proteomes" id="UP001498398">
    <property type="component" value="Unassembled WGS sequence"/>
</dbReference>
<evidence type="ECO:0000313" key="2">
    <source>
        <dbReference type="EMBL" id="KAK7464973.1"/>
    </source>
</evidence>
<keyword evidence="3" id="KW-1185">Reference proteome</keyword>
<organism evidence="2 3">
    <name type="scientific">Marasmiellus scandens</name>
    <dbReference type="NCBI Taxonomy" id="2682957"/>
    <lineage>
        <taxon>Eukaryota</taxon>
        <taxon>Fungi</taxon>
        <taxon>Dikarya</taxon>
        <taxon>Basidiomycota</taxon>
        <taxon>Agaricomycotina</taxon>
        <taxon>Agaricomycetes</taxon>
        <taxon>Agaricomycetidae</taxon>
        <taxon>Agaricales</taxon>
        <taxon>Marasmiineae</taxon>
        <taxon>Omphalotaceae</taxon>
        <taxon>Marasmiellus</taxon>
    </lineage>
</organism>
<dbReference type="InterPro" id="IPR036928">
    <property type="entry name" value="AS_sf"/>
</dbReference>
<gene>
    <name evidence="2" type="ORF">VKT23_006182</name>
</gene>
<reference evidence="2 3" key="1">
    <citation type="submission" date="2024-01" db="EMBL/GenBank/DDBJ databases">
        <title>A draft genome for the cacao thread blight pathogen Marasmiellus scandens.</title>
        <authorList>
            <person name="Baruah I.K."/>
            <person name="Leung J."/>
            <person name="Bukari Y."/>
            <person name="Amoako-Attah I."/>
            <person name="Meinhardt L.W."/>
            <person name="Bailey B.A."/>
            <person name="Cohen S.P."/>
        </authorList>
    </citation>
    <scope>NUCLEOTIDE SEQUENCE [LARGE SCALE GENOMIC DNA]</scope>
    <source>
        <strain evidence="2 3">GH-19</strain>
    </source>
</reference>
<dbReference type="EMBL" id="JBANRG010000007">
    <property type="protein sequence ID" value="KAK7464973.1"/>
    <property type="molecule type" value="Genomic_DNA"/>
</dbReference>